<evidence type="ECO:0000313" key="3">
    <source>
        <dbReference type="Proteomes" id="UP000265520"/>
    </source>
</evidence>
<reference evidence="2 3" key="1">
    <citation type="journal article" date="2018" name="Front. Plant Sci.">
        <title>Red Clover (Trifolium pratense) and Zigzag Clover (T. medium) - A Picture of Genomic Similarities and Differences.</title>
        <authorList>
            <person name="Dluhosova J."/>
            <person name="Istvanek J."/>
            <person name="Nedelnik J."/>
            <person name="Repkova J."/>
        </authorList>
    </citation>
    <scope>NUCLEOTIDE SEQUENCE [LARGE SCALE GENOMIC DNA]</scope>
    <source>
        <strain evidence="3">cv. 10/8</strain>
        <tissue evidence="2">Leaf</tissue>
    </source>
</reference>
<name>A0A392UUQ9_9FABA</name>
<dbReference type="EMBL" id="LXQA010980086">
    <property type="protein sequence ID" value="MCI79726.1"/>
    <property type="molecule type" value="Genomic_DNA"/>
</dbReference>
<evidence type="ECO:0000256" key="1">
    <source>
        <dbReference type="SAM" id="MobiDB-lite"/>
    </source>
</evidence>
<accession>A0A392UUQ9</accession>
<dbReference type="Proteomes" id="UP000265520">
    <property type="component" value="Unassembled WGS sequence"/>
</dbReference>
<keyword evidence="3" id="KW-1185">Reference proteome</keyword>
<feature type="non-terminal residue" evidence="2">
    <location>
        <position position="53"/>
    </location>
</feature>
<evidence type="ECO:0000313" key="2">
    <source>
        <dbReference type="EMBL" id="MCI79726.1"/>
    </source>
</evidence>
<sequence length="53" mass="6067">MPMNVEFKALHVTIARSWVTMPEISVHQGLNQQQLEHKEADLPPRDVSTAWAQ</sequence>
<organism evidence="2 3">
    <name type="scientific">Trifolium medium</name>
    <dbReference type="NCBI Taxonomy" id="97028"/>
    <lineage>
        <taxon>Eukaryota</taxon>
        <taxon>Viridiplantae</taxon>
        <taxon>Streptophyta</taxon>
        <taxon>Embryophyta</taxon>
        <taxon>Tracheophyta</taxon>
        <taxon>Spermatophyta</taxon>
        <taxon>Magnoliopsida</taxon>
        <taxon>eudicotyledons</taxon>
        <taxon>Gunneridae</taxon>
        <taxon>Pentapetalae</taxon>
        <taxon>rosids</taxon>
        <taxon>fabids</taxon>
        <taxon>Fabales</taxon>
        <taxon>Fabaceae</taxon>
        <taxon>Papilionoideae</taxon>
        <taxon>50 kb inversion clade</taxon>
        <taxon>NPAAA clade</taxon>
        <taxon>Hologalegina</taxon>
        <taxon>IRL clade</taxon>
        <taxon>Trifolieae</taxon>
        <taxon>Trifolium</taxon>
    </lineage>
</organism>
<protein>
    <submittedName>
        <fullName evidence="2">Uncharacterized protein</fullName>
    </submittedName>
</protein>
<dbReference type="AlphaFoldDB" id="A0A392UUQ9"/>
<proteinExistence type="predicted"/>
<comment type="caution">
    <text evidence="2">The sequence shown here is derived from an EMBL/GenBank/DDBJ whole genome shotgun (WGS) entry which is preliminary data.</text>
</comment>
<feature type="region of interest" description="Disordered" evidence="1">
    <location>
        <begin position="30"/>
        <end position="53"/>
    </location>
</feature>
<feature type="compositionally biased region" description="Basic and acidic residues" evidence="1">
    <location>
        <begin position="35"/>
        <end position="44"/>
    </location>
</feature>